<dbReference type="RefSeq" id="WP_341404908.1">
    <property type="nucleotide sequence ID" value="NZ_JBBUKT010000004.1"/>
</dbReference>
<feature type="signal peptide" evidence="1">
    <location>
        <begin position="1"/>
        <end position="18"/>
    </location>
</feature>
<organism evidence="2 3">
    <name type="scientific">Luteolibacter soli</name>
    <dbReference type="NCBI Taxonomy" id="3135280"/>
    <lineage>
        <taxon>Bacteria</taxon>
        <taxon>Pseudomonadati</taxon>
        <taxon>Verrucomicrobiota</taxon>
        <taxon>Verrucomicrobiia</taxon>
        <taxon>Verrucomicrobiales</taxon>
        <taxon>Verrucomicrobiaceae</taxon>
        <taxon>Luteolibacter</taxon>
    </lineage>
</organism>
<keyword evidence="3" id="KW-1185">Reference proteome</keyword>
<evidence type="ECO:0000313" key="2">
    <source>
        <dbReference type="EMBL" id="MEK7951306.1"/>
    </source>
</evidence>
<dbReference type="EMBL" id="JBBUKT010000004">
    <property type="protein sequence ID" value="MEK7951306.1"/>
    <property type="molecule type" value="Genomic_DNA"/>
</dbReference>
<proteinExistence type="predicted"/>
<name>A0ABU9AUH3_9BACT</name>
<gene>
    <name evidence="2" type="ORF">WKV53_12385</name>
</gene>
<dbReference type="Proteomes" id="UP001371305">
    <property type="component" value="Unassembled WGS sequence"/>
</dbReference>
<feature type="chain" id="PRO_5045963119" description="DUF4165 domain-containing protein" evidence="1">
    <location>
        <begin position="19"/>
        <end position="340"/>
    </location>
</feature>
<evidence type="ECO:0000256" key="1">
    <source>
        <dbReference type="SAM" id="SignalP"/>
    </source>
</evidence>
<accession>A0ABU9AUH3</accession>
<comment type="caution">
    <text evidence="2">The sequence shown here is derived from an EMBL/GenBank/DDBJ whole genome shotgun (WGS) entry which is preliminary data.</text>
</comment>
<protein>
    <recommendedName>
        <fullName evidence="4">DUF4165 domain-containing protein</fullName>
    </recommendedName>
</protein>
<evidence type="ECO:0008006" key="4">
    <source>
        <dbReference type="Google" id="ProtNLM"/>
    </source>
</evidence>
<keyword evidence="1" id="KW-0732">Signal</keyword>
<evidence type="ECO:0000313" key="3">
    <source>
        <dbReference type="Proteomes" id="UP001371305"/>
    </source>
</evidence>
<sequence length="340" mass="36588">MKAFLSLALLSLASAVHGQDFIRQIQTVNNASVIYDLPVTSNEGSVTSKPLAADSAIFQLYTTVTANNTTTLKKLDEKTVGTYLPQVTVTALSEDPYYPPRTRADKPYGMRITVAGMSTAATVADYLKKVQVRRSYKLYDATTYATTYAATGASGTYADSFVFRENGTFTDNAILQRLPAERPTKAVGEESFTVYTHPDASATQSELAKATVTIWPVAEGSIQGIVAGKVYNYAPQDGSIILRDLYPKSVTYAQVYKGKQATGRVGTPVPATVLSYNTHAPQNAQLALSGLDALLTDDGDYTIEVLTITPFNGGAPELLANISFVLKRTIRSNGAIMTMD</sequence>
<reference evidence="2 3" key="1">
    <citation type="submission" date="2024-04" db="EMBL/GenBank/DDBJ databases">
        <title>Luteolibacter sp. isolated from soil.</title>
        <authorList>
            <person name="An J."/>
        </authorList>
    </citation>
    <scope>NUCLEOTIDE SEQUENCE [LARGE SCALE GENOMIC DNA]</scope>
    <source>
        <strain evidence="2 3">Y139</strain>
    </source>
</reference>